<dbReference type="PANTHER" id="PTHR46847:SF1">
    <property type="entry name" value="D-ALLOSE-BINDING PERIPLASMIC PROTEIN-RELATED"/>
    <property type="match status" value="1"/>
</dbReference>
<dbReference type="InterPro" id="IPR028082">
    <property type="entry name" value="Peripla_BP_I"/>
</dbReference>
<dbReference type="Proteomes" id="UP000012063">
    <property type="component" value="Unassembled WGS sequence"/>
</dbReference>
<evidence type="ECO:0000256" key="4">
    <source>
        <dbReference type="SAM" id="SignalP"/>
    </source>
</evidence>
<dbReference type="CDD" id="cd01536">
    <property type="entry name" value="PBP1_ABC_sugar_binding-like"/>
    <property type="match status" value="1"/>
</dbReference>
<name>M5DZX7_9FIRM</name>
<keyword evidence="7" id="KW-1185">Reference proteome</keyword>
<evidence type="ECO:0000313" key="6">
    <source>
        <dbReference type="EMBL" id="CCU78709.1"/>
    </source>
</evidence>
<feature type="domain" description="Periplasmic binding protein" evidence="5">
    <location>
        <begin position="48"/>
        <end position="304"/>
    </location>
</feature>
<dbReference type="Gene3D" id="3.40.50.2300">
    <property type="match status" value="2"/>
</dbReference>
<organism evidence="6 7">
    <name type="scientific">Halanaerobium saccharolyticum subsp. saccharolyticum DSM 6643</name>
    <dbReference type="NCBI Taxonomy" id="1293054"/>
    <lineage>
        <taxon>Bacteria</taxon>
        <taxon>Bacillati</taxon>
        <taxon>Bacillota</taxon>
        <taxon>Clostridia</taxon>
        <taxon>Halanaerobiales</taxon>
        <taxon>Halanaerobiaceae</taxon>
        <taxon>Halanaerobium</taxon>
    </lineage>
</organism>
<dbReference type="eggNOG" id="COG1879">
    <property type="taxonomic scope" value="Bacteria"/>
</dbReference>
<dbReference type="GO" id="GO:0030313">
    <property type="term" value="C:cell envelope"/>
    <property type="evidence" value="ECO:0007669"/>
    <property type="project" value="UniProtKB-SubCell"/>
</dbReference>
<dbReference type="GO" id="GO:0030246">
    <property type="term" value="F:carbohydrate binding"/>
    <property type="evidence" value="ECO:0007669"/>
    <property type="project" value="UniProtKB-ARBA"/>
</dbReference>
<reference evidence="7" key="1">
    <citation type="journal article" date="2013" name="Genome Announc.">
        <title>Genome Sequence of Halanaerobium saccharolyticum subsp. saccharolyticum Strain DSM 6643T, a Halophilic Hydrogen-Producing Bacterium.</title>
        <authorList>
            <person name="Kivisto A."/>
            <person name="Larjo A."/>
            <person name="Ciranna A."/>
            <person name="Santala V."/>
            <person name="Roos C."/>
            <person name="Karp M."/>
        </authorList>
    </citation>
    <scope>NUCLEOTIDE SEQUENCE [LARGE SCALE GENOMIC DNA]</scope>
    <source>
        <strain evidence="7">DSM 6643</strain>
    </source>
</reference>
<sequence length="363" mass="39814">MRKIFSLVLVTIFLVSMITISVSAQESDFFKKNIENQGIKENGEPLQVGITVAEMASEFIVSLQQYSKWMLEEAGAEVTVSNPNYDVNKQMSQIEDFIQTGKDVIIIQATDSEAIAPAVKKANEANIPVIAIVRPIHGEDITVNMTTYGDDQLMGKKAAQVLVEEFEENNVENAKIATVQGDLATANARGRSDGFTNEIAKYDNIEIVSQRASEWKPEKAMAAITDVLNAHPDLDGVFSHNDGMVPGVISALKQSGKPISQEADGHVTIVSVDGSPYALEQIREGNLKASVEYSPLMMATIAVKGSLTRVAKGLPLNEEVVQFEPIVITKENVDSQKLWGNFDVSSETIWPMTEGIWNNYLNY</sequence>
<dbReference type="Pfam" id="PF13407">
    <property type="entry name" value="Peripla_BP_4"/>
    <property type="match status" value="1"/>
</dbReference>
<dbReference type="RefSeq" id="WP_005488105.1">
    <property type="nucleotide sequence ID" value="NZ_CAUI01000005.1"/>
</dbReference>
<dbReference type="SUPFAM" id="SSF53822">
    <property type="entry name" value="Periplasmic binding protein-like I"/>
    <property type="match status" value="1"/>
</dbReference>
<accession>M5DZX7</accession>
<evidence type="ECO:0000256" key="2">
    <source>
        <dbReference type="ARBA" id="ARBA00007639"/>
    </source>
</evidence>
<dbReference type="OrthoDB" id="9814427at2"/>
<gene>
    <name evidence="6" type="ORF">HSACCH_00848</name>
</gene>
<comment type="caution">
    <text evidence="6">The sequence shown here is derived from an EMBL/GenBank/DDBJ whole genome shotgun (WGS) entry which is preliminary data.</text>
</comment>
<protein>
    <submittedName>
        <fullName evidence="6">Ribose ABC transport system, periplasmic ribose-binding protein RbsB (TC 3.A.1.2.1)</fullName>
    </submittedName>
</protein>
<evidence type="ECO:0000313" key="7">
    <source>
        <dbReference type="Proteomes" id="UP000012063"/>
    </source>
</evidence>
<evidence type="ECO:0000256" key="3">
    <source>
        <dbReference type="ARBA" id="ARBA00022729"/>
    </source>
</evidence>
<feature type="signal peptide" evidence="4">
    <location>
        <begin position="1"/>
        <end position="24"/>
    </location>
</feature>
<dbReference type="PANTHER" id="PTHR46847">
    <property type="entry name" value="D-ALLOSE-BINDING PERIPLASMIC PROTEIN-RELATED"/>
    <property type="match status" value="1"/>
</dbReference>
<comment type="similarity">
    <text evidence="2">Belongs to the bacterial solute-binding protein 2 family.</text>
</comment>
<dbReference type="AlphaFoldDB" id="M5DZX7"/>
<dbReference type="EMBL" id="CAUI01000005">
    <property type="protein sequence ID" value="CCU78709.1"/>
    <property type="molecule type" value="Genomic_DNA"/>
</dbReference>
<evidence type="ECO:0000259" key="5">
    <source>
        <dbReference type="Pfam" id="PF13407"/>
    </source>
</evidence>
<dbReference type="InParanoid" id="M5DZX7"/>
<comment type="subcellular location">
    <subcellularLocation>
        <location evidence="1">Cell envelope</location>
    </subcellularLocation>
</comment>
<dbReference type="STRING" id="1293054.HSACCH_00848"/>
<proteinExistence type="inferred from homology"/>
<dbReference type="InterPro" id="IPR025997">
    <property type="entry name" value="SBP_2_dom"/>
</dbReference>
<evidence type="ECO:0000256" key="1">
    <source>
        <dbReference type="ARBA" id="ARBA00004196"/>
    </source>
</evidence>
<feature type="chain" id="PRO_5004065794" evidence="4">
    <location>
        <begin position="25"/>
        <end position="363"/>
    </location>
</feature>
<keyword evidence="3 4" id="KW-0732">Signal</keyword>